<evidence type="ECO:0000256" key="4">
    <source>
        <dbReference type="ARBA" id="ARBA00022741"/>
    </source>
</evidence>
<dbReference type="GO" id="GO:0010468">
    <property type="term" value="P:regulation of gene expression"/>
    <property type="evidence" value="ECO:0007669"/>
    <property type="project" value="TreeGrafter"/>
</dbReference>
<sequence>MATDAFVSLCLPGRLLDICHGQRSEQGNQLILVLVFEHIDQDLSAYLEKCPQPGLSPGLIKSMLYQILAGVDFLHSNRIVHRDLKPQNILVTNGGDVKITDFGLARIYDYQMTLTNVVVTLWYRAPEVLLQSSYATPVDIWSVGCIYAELWRRTALFCGSNETGQLVRILE</sequence>
<comment type="similarity">
    <text evidence="1">Belongs to the protein kinase superfamily. CMGC Ser/Thr protein kinase family. CDC2/CDKX subfamily.</text>
</comment>
<evidence type="ECO:0000256" key="1">
    <source>
        <dbReference type="ARBA" id="ARBA00006485"/>
    </source>
</evidence>
<dbReference type="GO" id="GO:0005737">
    <property type="term" value="C:cytoplasm"/>
    <property type="evidence" value="ECO:0007669"/>
    <property type="project" value="TreeGrafter"/>
</dbReference>
<dbReference type="SUPFAM" id="SSF56112">
    <property type="entry name" value="Protein kinase-like (PK-like)"/>
    <property type="match status" value="1"/>
</dbReference>
<gene>
    <name evidence="8" type="primary">Cdk6</name>
    <name evidence="8" type="ORF">FJT64_001651</name>
</gene>
<dbReference type="GO" id="GO:0010389">
    <property type="term" value="P:regulation of G2/M transition of mitotic cell cycle"/>
    <property type="evidence" value="ECO:0007669"/>
    <property type="project" value="TreeGrafter"/>
</dbReference>
<keyword evidence="6" id="KW-0067">ATP-binding</keyword>
<dbReference type="InterPro" id="IPR050108">
    <property type="entry name" value="CDK"/>
</dbReference>
<dbReference type="PROSITE" id="PS00108">
    <property type="entry name" value="PROTEIN_KINASE_ST"/>
    <property type="match status" value="1"/>
</dbReference>
<dbReference type="GO" id="GO:0007165">
    <property type="term" value="P:signal transduction"/>
    <property type="evidence" value="ECO:0007669"/>
    <property type="project" value="TreeGrafter"/>
</dbReference>
<dbReference type="GO" id="GO:0005524">
    <property type="term" value="F:ATP binding"/>
    <property type="evidence" value="ECO:0007669"/>
    <property type="project" value="UniProtKB-KW"/>
</dbReference>
<dbReference type="GO" id="GO:0030332">
    <property type="term" value="F:cyclin binding"/>
    <property type="evidence" value="ECO:0007669"/>
    <property type="project" value="TreeGrafter"/>
</dbReference>
<dbReference type="Proteomes" id="UP000440578">
    <property type="component" value="Unassembled WGS sequence"/>
</dbReference>
<keyword evidence="3" id="KW-0808">Transferase</keyword>
<keyword evidence="4" id="KW-0547">Nucleotide-binding</keyword>
<keyword evidence="5 8" id="KW-0418">Kinase</keyword>
<evidence type="ECO:0000256" key="6">
    <source>
        <dbReference type="ARBA" id="ARBA00022840"/>
    </source>
</evidence>
<evidence type="ECO:0000256" key="2">
    <source>
        <dbReference type="ARBA" id="ARBA00022527"/>
    </source>
</evidence>
<comment type="caution">
    <text evidence="8">The sequence shown here is derived from an EMBL/GenBank/DDBJ whole genome shotgun (WGS) entry which is preliminary data.</text>
</comment>
<dbReference type="Gene3D" id="1.10.510.10">
    <property type="entry name" value="Transferase(Phosphotransferase) domain 1"/>
    <property type="match status" value="1"/>
</dbReference>
<dbReference type="GO" id="GO:0000082">
    <property type="term" value="P:G1/S transition of mitotic cell cycle"/>
    <property type="evidence" value="ECO:0007669"/>
    <property type="project" value="TreeGrafter"/>
</dbReference>
<keyword evidence="2" id="KW-0723">Serine/threonine-protein kinase</keyword>
<dbReference type="InterPro" id="IPR000719">
    <property type="entry name" value="Prot_kinase_dom"/>
</dbReference>
<dbReference type="PANTHER" id="PTHR24056:SF472">
    <property type="entry name" value="CYCLIN-DEPENDENT KINASE 4, ISOFORM A"/>
    <property type="match status" value="1"/>
</dbReference>
<dbReference type="PANTHER" id="PTHR24056">
    <property type="entry name" value="CELL DIVISION PROTEIN KINASE"/>
    <property type="match status" value="1"/>
</dbReference>
<feature type="domain" description="Protein kinase" evidence="7">
    <location>
        <begin position="1"/>
        <end position="171"/>
    </location>
</feature>
<dbReference type="InterPro" id="IPR011009">
    <property type="entry name" value="Kinase-like_dom_sf"/>
</dbReference>
<dbReference type="SMART" id="SM00220">
    <property type="entry name" value="S_TKc"/>
    <property type="match status" value="1"/>
</dbReference>
<dbReference type="OrthoDB" id="1732493at2759"/>
<reference evidence="8 9" key="1">
    <citation type="submission" date="2019-07" db="EMBL/GenBank/DDBJ databases">
        <title>Draft genome assembly of a fouling barnacle, Amphibalanus amphitrite (Darwin, 1854): The first reference genome for Thecostraca.</title>
        <authorList>
            <person name="Kim W."/>
        </authorList>
    </citation>
    <scope>NUCLEOTIDE SEQUENCE [LARGE SCALE GENOMIC DNA]</scope>
    <source>
        <strain evidence="8">SNU_AA5</strain>
        <tissue evidence="8">Soma without cirri and trophi</tissue>
    </source>
</reference>
<dbReference type="Pfam" id="PF00069">
    <property type="entry name" value="Pkinase"/>
    <property type="match status" value="1"/>
</dbReference>
<proteinExistence type="inferred from homology"/>
<protein>
    <submittedName>
        <fullName evidence="8">Cyclin-dependent kinase 6</fullName>
    </submittedName>
</protein>
<dbReference type="GO" id="GO:0000307">
    <property type="term" value="C:cyclin-dependent protein kinase holoenzyme complex"/>
    <property type="evidence" value="ECO:0007669"/>
    <property type="project" value="TreeGrafter"/>
</dbReference>
<evidence type="ECO:0000256" key="3">
    <source>
        <dbReference type="ARBA" id="ARBA00022679"/>
    </source>
</evidence>
<name>A0A6A4X1W9_AMPAM</name>
<dbReference type="AlphaFoldDB" id="A0A6A4X1W9"/>
<evidence type="ECO:0000259" key="7">
    <source>
        <dbReference type="PROSITE" id="PS50011"/>
    </source>
</evidence>
<dbReference type="FunFam" id="1.10.510.10:FF:000624">
    <property type="entry name" value="Mitogen-activated protein kinase"/>
    <property type="match status" value="1"/>
</dbReference>
<keyword evidence="9" id="KW-1185">Reference proteome</keyword>
<organism evidence="8 9">
    <name type="scientific">Amphibalanus amphitrite</name>
    <name type="common">Striped barnacle</name>
    <name type="synonym">Balanus amphitrite</name>
    <dbReference type="NCBI Taxonomy" id="1232801"/>
    <lineage>
        <taxon>Eukaryota</taxon>
        <taxon>Metazoa</taxon>
        <taxon>Ecdysozoa</taxon>
        <taxon>Arthropoda</taxon>
        <taxon>Crustacea</taxon>
        <taxon>Multicrustacea</taxon>
        <taxon>Cirripedia</taxon>
        <taxon>Thoracica</taxon>
        <taxon>Thoracicalcarea</taxon>
        <taxon>Balanomorpha</taxon>
        <taxon>Balanoidea</taxon>
        <taxon>Balanidae</taxon>
        <taxon>Amphibalaninae</taxon>
        <taxon>Amphibalanus</taxon>
    </lineage>
</organism>
<dbReference type="InterPro" id="IPR008271">
    <property type="entry name" value="Ser/Thr_kinase_AS"/>
</dbReference>
<evidence type="ECO:0000313" key="9">
    <source>
        <dbReference type="Proteomes" id="UP000440578"/>
    </source>
</evidence>
<evidence type="ECO:0000256" key="5">
    <source>
        <dbReference type="ARBA" id="ARBA00022777"/>
    </source>
</evidence>
<dbReference type="GO" id="GO:0004693">
    <property type="term" value="F:cyclin-dependent protein serine/threonine kinase activity"/>
    <property type="evidence" value="ECO:0007669"/>
    <property type="project" value="TreeGrafter"/>
</dbReference>
<dbReference type="Gene3D" id="3.30.200.20">
    <property type="entry name" value="Phosphorylase Kinase, domain 1"/>
    <property type="match status" value="1"/>
</dbReference>
<accession>A0A6A4X1W9</accession>
<dbReference type="GO" id="GO:0005634">
    <property type="term" value="C:nucleus"/>
    <property type="evidence" value="ECO:0007669"/>
    <property type="project" value="TreeGrafter"/>
</dbReference>
<dbReference type="PROSITE" id="PS50011">
    <property type="entry name" value="PROTEIN_KINASE_DOM"/>
    <property type="match status" value="1"/>
</dbReference>
<dbReference type="EMBL" id="VIIS01000103">
    <property type="protein sequence ID" value="KAF0313265.1"/>
    <property type="molecule type" value="Genomic_DNA"/>
</dbReference>
<evidence type="ECO:0000313" key="8">
    <source>
        <dbReference type="EMBL" id="KAF0313265.1"/>
    </source>
</evidence>